<accession>A0A6C0LFH8</accession>
<reference evidence="1" key="1">
    <citation type="journal article" date="2020" name="Nature">
        <title>Giant virus diversity and host interactions through global metagenomics.</title>
        <authorList>
            <person name="Schulz F."/>
            <person name="Roux S."/>
            <person name="Paez-Espino D."/>
            <person name="Jungbluth S."/>
            <person name="Walsh D.A."/>
            <person name="Denef V.J."/>
            <person name="McMahon K.D."/>
            <person name="Konstantinidis K.T."/>
            <person name="Eloe-Fadrosh E.A."/>
            <person name="Kyrpides N.C."/>
            <person name="Woyke T."/>
        </authorList>
    </citation>
    <scope>NUCLEOTIDE SEQUENCE</scope>
    <source>
        <strain evidence="1">GVMAG-M-3300027770-73</strain>
    </source>
</reference>
<proteinExistence type="predicted"/>
<sequence>MENIDLNIDNYQYRELLNIFQVTENIEEKDYNKIKKKLYEIKSNFSEEIYNFYWKAHIIIMTIQYLIKEKKVDNAYKNSNIHFYVEKIKSIPHFEERDIDALVNVISNQPISEENEEEKQNKVLNSNTSIIDKQYLNEKYQNVISRDPSLNNRNNTNTITDTLHNDVGPGYLNSIKRITQLQNLNLNSCFRSNYFHSNPCDFLYLLPVEVKNVLSMRLASIEIPNAWYLFSNLQRNNICKIDITNNGIKTSYEICIADGNYDNDSLQNYLNSTYFCDSPTETELQYLKFTIESANCKSCFSKTEEAPDSMTFSLLFLEDLNQNVMSTMGWILGFRLPNYLAIREKIRSEGLFDGGGDRYIYVAINDYQYNSNSSNLVTFDKNILNEDIIAKIPMINGKLCLIIDESNNALTKTRKYNGPVNIARLNIKILDKFGNVIDLNYMDYSLTIEMEILYESFNFKNVTY</sequence>
<dbReference type="AlphaFoldDB" id="A0A6C0LFH8"/>
<protein>
    <submittedName>
        <fullName evidence="1">Uncharacterized protein</fullName>
    </submittedName>
</protein>
<dbReference type="EMBL" id="MN740472">
    <property type="protein sequence ID" value="QHU28568.1"/>
    <property type="molecule type" value="Genomic_DNA"/>
</dbReference>
<name>A0A6C0LFH8_9ZZZZ</name>
<evidence type="ECO:0000313" key="1">
    <source>
        <dbReference type="EMBL" id="QHU28568.1"/>
    </source>
</evidence>
<organism evidence="1">
    <name type="scientific">viral metagenome</name>
    <dbReference type="NCBI Taxonomy" id="1070528"/>
    <lineage>
        <taxon>unclassified sequences</taxon>
        <taxon>metagenomes</taxon>
        <taxon>organismal metagenomes</taxon>
    </lineage>
</organism>